<dbReference type="InterPro" id="IPR000719">
    <property type="entry name" value="Prot_kinase_dom"/>
</dbReference>
<dbReference type="SUPFAM" id="SSF56112">
    <property type="entry name" value="Protein kinase-like (PK-like)"/>
    <property type="match status" value="1"/>
</dbReference>
<dbReference type="VEuPathDB" id="TriTrypDB:BSAL_02810"/>
<feature type="compositionally biased region" description="Low complexity" evidence="1">
    <location>
        <begin position="92"/>
        <end position="105"/>
    </location>
</feature>
<dbReference type="InterPro" id="IPR011009">
    <property type="entry name" value="Kinase-like_dom_sf"/>
</dbReference>
<evidence type="ECO:0000313" key="4">
    <source>
        <dbReference type="Proteomes" id="UP000051952"/>
    </source>
</evidence>
<dbReference type="GO" id="GO:0005524">
    <property type="term" value="F:ATP binding"/>
    <property type="evidence" value="ECO:0007669"/>
    <property type="project" value="InterPro"/>
</dbReference>
<feature type="domain" description="Protein kinase" evidence="2">
    <location>
        <begin position="158"/>
        <end position="551"/>
    </location>
</feature>
<protein>
    <recommendedName>
        <fullName evidence="2">Protein kinase domain-containing protein</fullName>
    </recommendedName>
</protein>
<accession>A0A0S4JUX0</accession>
<gene>
    <name evidence="3" type="ORF">BSAL_02810</name>
</gene>
<dbReference type="GO" id="GO:0004672">
    <property type="term" value="F:protein kinase activity"/>
    <property type="evidence" value="ECO:0007669"/>
    <property type="project" value="InterPro"/>
</dbReference>
<evidence type="ECO:0000259" key="2">
    <source>
        <dbReference type="PROSITE" id="PS50011"/>
    </source>
</evidence>
<organism evidence="3 4">
    <name type="scientific">Bodo saltans</name>
    <name type="common">Flagellated protozoan</name>
    <dbReference type="NCBI Taxonomy" id="75058"/>
    <lineage>
        <taxon>Eukaryota</taxon>
        <taxon>Discoba</taxon>
        <taxon>Euglenozoa</taxon>
        <taxon>Kinetoplastea</taxon>
        <taxon>Metakinetoplastina</taxon>
        <taxon>Eubodonida</taxon>
        <taxon>Bodonidae</taxon>
        <taxon>Bodo</taxon>
    </lineage>
</organism>
<dbReference type="Gene3D" id="1.10.510.10">
    <property type="entry name" value="Transferase(Phosphotransferase) domain 1"/>
    <property type="match status" value="1"/>
</dbReference>
<keyword evidence="4" id="KW-1185">Reference proteome</keyword>
<feature type="region of interest" description="Disordered" evidence="1">
    <location>
        <begin position="51"/>
        <end position="106"/>
    </location>
</feature>
<feature type="region of interest" description="Disordered" evidence="1">
    <location>
        <begin position="318"/>
        <end position="351"/>
    </location>
</feature>
<dbReference type="PROSITE" id="PS50011">
    <property type="entry name" value="PROTEIN_KINASE_DOM"/>
    <property type="match status" value="1"/>
</dbReference>
<dbReference type="EMBL" id="CYKH01002092">
    <property type="protein sequence ID" value="CUG92903.1"/>
    <property type="molecule type" value="Genomic_DNA"/>
</dbReference>
<feature type="region of interest" description="Disordered" evidence="1">
    <location>
        <begin position="194"/>
        <end position="219"/>
    </location>
</feature>
<name>A0A0S4JUX0_BODSA</name>
<dbReference type="AlphaFoldDB" id="A0A0S4JUX0"/>
<dbReference type="Proteomes" id="UP000051952">
    <property type="component" value="Unassembled WGS sequence"/>
</dbReference>
<reference evidence="4" key="1">
    <citation type="submission" date="2015-09" db="EMBL/GenBank/DDBJ databases">
        <authorList>
            <consortium name="Pathogen Informatics"/>
        </authorList>
    </citation>
    <scope>NUCLEOTIDE SEQUENCE [LARGE SCALE GENOMIC DNA]</scope>
    <source>
        <strain evidence="4">Lake Konstanz</strain>
    </source>
</reference>
<evidence type="ECO:0000313" key="3">
    <source>
        <dbReference type="EMBL" id="CUG92903.1"/>
    </source>
</evidence>
<feature type="compositionally biased region" description="Low complexity" evidence="1">
    <location>
        <begin position="329"/>
        <end position="351"/>
    </location>
</feature>
<feature type="compositionally biased region" description="Low complexity" evidence="1">
    <location>
        <begin position="196"/>
        <end position="219"/>
    </location>
</feature>
<feature type="compositionally biased region" description="Polar residues" evidence="1">
    <location>
        <begin position="56"/>
        <end position="75"/>
    </location>
</feature>
<proteinExistence type="predicted"/>
<sequence length="693" mass="74884">MAEFQQGYVLQLLQEARNYIDEADDPREAIQESPVIMGLIQQLLQLALKDQEGPETATTTSGQEDDTTNPNSSSGGDVPRPRTATPPPPHITTPLSDAPPRVFDPVDPDPAWIPKVIVPASNSEELLVSAECSVCGMDGVKGTFFRRGFTCSRCIGHHRLLNRSEPGATSASRLTMMEGHHYYASRCPTKECNGFTSSSSSTSPTTSTSSSPSALPTTSTTALPDNVAYLVSFVPHPSEDNATRNGLEVSAAFRRRTLEQLRLIAHPSMLFLFSCGEDKTRRRTFFVHEAATPLAQLVLTQRNDANTDPLVDVGSYSFFNPGTGDGEEPTSALSPASSPSPATPPRADSSSTLDLSVGTLIQTHVGLRVPGQHVEWVRKVAFAGLDALEHLHSHHMHHGHCTPSHLYVDDHGTIKLKATIVGGLDWQHHVHVNGESRFLPPEAATNQRHGQLLPTSVAVDLFMLGGTLVELLLRPFVGTCGDSEASDDDDRPKFEDLTPVEMLKRAQASCRSDNSVSGSLEVFFSFLEGLVHTTPSERPSSAKSALRHPVFTSLRVVNGIPAETMGATITVRHEGDAGAGDVSGGDSAVGSSYDLRRNRTVSWRADTKPLIDTNEVHSAGLLWFHRGDADSQSQLSKFLAEHGPKFQLVRSARSSMTLYSLKSDPRRRRAASVTDRVGSPMLFASSATSVASH</sequence>
<evidence type="ECO:0000256" key="1">
    <source>
        <dbReference type="SAM" id="MobiDB-lite"/>
    </source>
</evidence>